<dbReference type="RefSeq" id="XP_046063996.1">
    <property type="nucleotide sequence ID" value="XM_046201809.1"/>
</dbReference>
<gene>
    <name evidence="1" type="ORF">OGAPHI_001086</name>
</gene>
<proteinExistence type="predicted"/>
<comment type="caution">
    <text evidence="1">The sequence shown here is derived from an EMBL/GenBank/DDBJ whole genome shotgun (WGS) entry which is preliminary data.</text>
</comment>
<accession>A0A9P8PET2</accession>
<evidence type="ECO:0000313" key="1">
    <source>
        <dbReference type="EMBL" id="KAH3670571.1"/>
    </source>
</evidence>
<reference evidence="1" key="2">
    <citation type="submission" date="2021-01" db="EMBL/GenBank/DDBJ databases">
        <authorList>
            <person name="Schikora-Tamarit M.A."/>
        </authorList>
    </citation>
    <scope>NUCLEOTIDE SEQUENCE</scope>
    <source>
        <strain evidence="1">CBS6075</strain>
    </source>
</reference>
<dbReference type="EMBL" id="JAEUBE010000087">
    <property type="protein sequence ID" value="KAH3670571.1"/>
    <property type="molecule type" value="Genomic_DNA"/>
</dbReference>
<dbReference type="AlphaFoldDB" id="A0A9P8PET2"/>
<sequence>MEVSRVKEEGAICWDLAGLVGMAREYGESLDALILLLRAPELEISLGIWSYRNLGSRSGSLDMINKTGISSEFV</sequence>
<dbReference type="Proteomes" id="UP000769157">
    <property type="component" value="Unassembled WGS sequence"/>
</dbReference>
<keyword evidence="2" id="KW-1185">Reference proteome</keyword>
<dbReference type="GeneID" id="70233054"/>
<evidence type="ECO:0000313" key="2">
    <source>
        <dbReference type="Proteomes" id="UP000769157"/>
    </source>
</evidence>
<reference evidence="1" key="1">
    <citation type="journal article" date="2021" name="Open Biol.">
        <title>Shared evolutionary footprints suggest mitochondrial oxidative damage underlies multiple complex I losses in fungi.</title>
        <authorList>
            <person name="Schikora-Tamarit M.A."/>
            <person name="Marcet-Houben M."/>
            <person name="Nosek J."/>
            <person name="Gabaldon T."/>
        </authorList>
    </citation>
    <scope>NUCLEOTIDE SEQUENCE</scope>
    <source>
        <strain evidence="1">CBS6075</strain>
    </source>
</reference>
<organism evidence="1 2">
    <name type="scientific">Ogataea philodendri</name>
    <dbReference type="NCBI Taxonomy" id="1378263"/>
    <lineage>
        <taxon>Eukaryota</taxon>
        <taxon>Fungi</taxon>
        <taxon>Dikarya</taxon>
        <taxon>Ascomycota</taxon>
        <taxon>Saccharomycotina</taxon>
        <taxon>Pichiomycetes</taxon>
        <taxon>Pichiales</taxon>
        <taxon>Pichiaceae</taxon>
        <taxon>Ogataea</taxon>
    </lineage>
</organism>
<protein>
    <submittedName>
        <fullName evidence="1">Uncharacterized protein</fullName>
    </submittedName>
</protein>
<name>A0A9P8PET2_9ASCO</name>